<dbReference type="InterPro" id="IPR036873">
    <property type="entry name" value="Rhodanese-like_dom_sf"/>
</dbReference>
<dbReference type="InterPro" id="IPR005939">
    <property type="entry name" value="BLH_phosphatase-like"/>
</dbReference>
<dbReference type="Proteomes" id="UP000248926">
    <property type="component" value="Unassembled WGS sequence"/>
</dbReference>
<sequence>MATRRCRRWKRKRPDRRNGGAMPGLKGSFFIAVLAGAAAVMGWAAYQRFAHPPLSQAISMKPLADGVWVSEQIGPPQLALLRQQRFATVVDLRPDGEVAAQPSSSDMADAAGRAGLAFSYVPVPHGAIPDGAVNALQKALASEPRPVLLYCRSGRRAARTWALAEASRPGGLDARAIRKVVLDVGQPVDDLGAEIQARIAARPRAG</sequence>
<dbReference type="SUPFAM" id="SSF52821">
    <property type="entry name" value="Rhodanese/Cell cycle control phosphatase"/>
    <property type="match status" value="1"/>
</dbReference>
<feature type="compositionally biased region" description="Basic residues" evidence="1">
    <location>
        <begin position="1"/>
        <end position="15"/>
    </location>
</feature>
<organism evidence="3 4">
    <name type="scientific">Dyella jiangningensis</name>
    <dbReference type="NCBI Taxonomy" id="1379159"/>
    <lineage>
        <taxon>Bacteria</taxon>
        <taxon>Pseudomonadati</taxon>
        <taxon>Pseudomonadota</taxon>
        <taxon>Gammaproteobacteria</taxon>
        <taxon>Lysobacterales</taxon>
        <taxon>Rhodanobacteraceae</taxon>
        <taxon>Dyella</taxon>
    </lineage>
</organism>
<reference evidence="3 4" key="1">
    <citation type="journal article" date="2018" name="Genet. Mol. Biol.">
        <title>The genome sequence of Dyella jiangningensis FCAV SCS01 from a lignocellulose-decomposing microbial consortium metagenome reveals potential for biotechnological applications.</title>
        <authorList>
            <person name="Desiderato J.G."/>
            <person name="Alvarenga D.O."/>
            <person name="Constancio M.T.L."/>
            <person name="Alves L.M.C."/>
            <person name="Varani A.M."/>
        </authorList>
    </citation>
    <scope>NUCLEOTIDE SEQUENCE [LARGE SCALE GENOMIC DNA]</scope>
    <source>
        <strain evidence="3 4">FCAV SCS01</strain>
    </source>
</reference>
<keyword evidence="4" id="KW-1185">Reference proteome</keyword>
<dbReference type="EMBL" id="NFZS01000004">
    <property type="protein sequence ID" value="RAO75253.1"/>
    <property type="molecule type" value="Genomic_DNA"/>
</dbReference>
<dbReference type="InterPro" id="IPR029021">
    <property type="entry name" value="Prot-tyrosine_phosphatase-like"/>
</dbReference>
<dbReference type="Pfam" id="PF04273">
    <property type="entry name" value="BLH_phosphatase"/>
    <property type="match status" value="1"/>
</dbReference>
<proteinExistence type="predicted"/>
<evidence type="ECO:0000313" key="4">
    <source>
        <dbReference type="Proteomes" id="UP000248926"/>
    </source>
</evidence>
<accession>A0A328P1N8</accession>
<dbReference type="Gene3D" id="3.90.190.10">
    <property type="entry name" value="Protein tyrosine phosphatase superfamily"/>
    <property type="match status" value="1"/>
</dbReference>
<dbReference type="GO" id="GO:0016787">
    <property type="term" value="F:hydrolase activity"/>
    <property type="evidence" value="ECO:0007669"/>
    <property type="project" value="InterPro"/>
</dbReference>
<evidence type="ECO:0000313" key="3">
    <source>
        <dbReference type="EMBL" id="RAO75253.1"/>
    </source>
</evidence>
<dbReference type="OrthoDB" id="9802771at2"/>
<gene>
    <name evidence="3" type="ORF">CA260_14260</name>
</gene>
<feature type="region of interest" description="Disordered" evidence="1">
    <location>
        <begin position="1"/>
        <end position="20"/>
    </location>
</feature>
<protein>
    <recommendedName>
        <fullName evidence="2">Rhodanese domain-containing protein</fullName>
    </recommendedName>
</protein>
<comment type="caution">
    <text evidence="3">The sequence shown here is derived from an EMBL/GenBank/DDBJ whole genome shotgun (WGS) entry which is preliminary data.</text>
</comment>
<feature type="domain" description="Rhodanese" evidence="2">
    <location>
        <begin position="131"/>
        <end position="189"/>
    </location>
</feature>
<evidence type="ECO:0000256" key="1">
    <source>
        <dbReference type="SAM" id="MobiDB-lite"/>
    </source>
</evidence>
<dbReference type="AlphaFoldDB" id="A0A328P1N8"/>
<dbReference type="PROSITE" id="PS50206">
    <property type="entry name" value="RHODANESE_3"/>
    <property type="match status" value="1"/>
</dbReference>
<name>A0A328P1N8_9GAMM</name>
<dbReference type="InterPro" id="IPR001763">
    <property type="entry name" value="Rhodanese-like_dom"/>
</dbReference>
<evidence type="ECO:0000259" key="2">
    <source>
        <dbReference type="PROSITE" id="PS50206"/>
    </source>
</evidence>